<dbReference type="OrthoDB" id="5421817at2759"/>
<dbReference type="AlphaFoldDB" id="W9XJD2"/>
<accession>W9XJD2</accession>
<keyword evidence="1" id="KW-0677">Repeat</keyword>
<dbReference type="Pfam" id="PF24883">
    <property type="entry name" value="NPHP3_N"/>
    <property type="match status" value="1"/>
</dbReference>
<dbReference type="PANTHER" id="PTHR10039">
    <property type="entry name" value="AMELOGENIN"/>
    <property type="match status" value="1"/>
</dbReference>
<name>W9XJD2_9EURO</name>
<evidence type="ECO:0000259" key="2">
    <source>
        <dbReference type="Pfam" id="PF24883"/>
    </source>
</evidence>
<dbReference type="InterPro" id="IPR056884">
    <property type="entry name" value="NPHP3-like_N"/>
</dbReference>
<dbReference type="STRING" id="1182543.W9XJD2"/>
<dbReference type="Gene3D" id="3.40.50.300">
    <property type="entry name" value="P-loop containing nucleotide triphosphate hydrolases"/>
    <property type="match status" value="1"/>
</dbReference>
<sequence>MEQEQEKLYGALDSVCISAKQRPSRFCYTDILQAGAGKTILASIVIDSLERYFEYENVAIAYIYCSYEDQDNQTATNLLASLLQQLVRKASNVSENIISVYKSHAPRQTRPSLDIFSTLLRSEARRLSKVFVVIDALDECSKNNGTRRSLVEEIRKLQPSIQLLTTWRHDAAIERESKSVTHIEVRASDQDIRRYIENRIKRADRLVLHAKNDPSLQDTIVHTISEKGKGMFLLAQLHMDRLAGKYSCRNVRRALQNLPKELDDIYDKAMHNRESLKAPGC</sequence>
<evidence type="ECO:0000313" key="4">
    <source>
        <dbReference type="Proteomes" id="UP000019471"/>
    </source>
</evidence>
<dbReference type="RefSeq" id="XP_007745316.1">
    <property type="nucleotide sequence ID" value="XM_007747126.1"/>
</dbReference>
<evidence type="ECO:0000256" key="1">
    <source>
        <dbReference type="ARBA" id="ARBA00022737"/>
    </source>
</evidence>
<dbReference type="Proteomes" id="UP000019471">
    <property type="component" value="Unassembled WGS sequence"/>
</dbReference>
<dbReference type="GeneID" id="19191243"/>
<gene>
    <name evidence="3" type="ORF">A1O5_06533</name>
</gene>
<evidence type="ECO:0000313" key="3">
    <source>
        <dbReference type="EMBL" id="EXJ70464.1"/>
    </source>
</evidence>
<dbReference type="SUPFAM" id="SSF52540">
    <property type="entry name" value="P-loop containing nucleoside triphosphate hydrolases"/>
    <property type="match status" value="1"/>
</dbReference>
<dbReference type="HOGENOM" id="CLU_000288_34_5_1"/>
<reference evidence="3 4" key="1">
    <citation type="submission" date="2013-03" db="EMBL/GenBank/DDBJ databases">
        <title>The Genome Sequence of Cladophialophora psammophila CBS 110553.</title>
        <authorList>
            <consortium name="The Broad Institute Genomics Platform"/>
            <person name="Cuomo C."/>
            <person name="de Hoog S."/>
            <person name="Gorbushina A."/>
            <person name="Walker B."/>
            <person name="Young S.K."/>
            <person name="Zeng Q."/>
            <person name="Gargeya S."/>
            <person name="Fitzgerald M."/>
            <person name="Haas B."/>
            <person name="Abouelleil A."/>
            <person name="Allen A.W."/>
            <person name="Alvarado L."/>
            <person name="Arachchi H.M."/>
            <person name="Berlin A.M."/>
            <person name="Chapman S.B."/>
            <person name="Gainer-Dewar J."/>
            <person name="Goldberg J."/>
            <person name="Griggs A."/>
            <person name="Gujja S."/>
            <person name="Hansen M."/>
            <person name="Howarth C."/>
            <person name="Imamovic A."/>
            <person name="Ireland A."/>
            <person name="Larimer J."/>
            <person name="McCowan C."/>
            <person name="Murphy C."/>
            <person name="Pearson M."/>
            <person name="Poon T.W."/>
            <person name="Priest M."/>
            <person name="Roberts A."/>
            <person name="Saif S."/>
            <person name="Shea T."/>
            <person name="Sisk P."/>
            <person name="Sykes S."/>
            <person name="Wortman J."/>
            <person name="Nusbaum C."/>
            <person name="Birren B."/>
        </authorList>
    </citation>
    <scope>NUCLEOTIDE SEQUENCE [LARGE SCALE GENOMIC DNA]</scope>
    <source>
        <strain evidence="3 4">CBS 110553</strain>
    </source>
</reference>
<protein>
    <recommendedName>
        <fullName evidence="2">Nephrocystin 3-like N-terminal domain-containing protein</fullName>
    </recommendedName>
</protein>
<dbReference type="InterPro" id="IPR027417">
    <property type="entry name" value="P-loop_NTPase"/>
</dbReference>
<dbReference type="EMBL" id="AMGX01000009">
    <property type="protein sequence ID" value="EXJ70464.1"/>
    <property type="molecule type" value="Genomic_DNA"/>
</dbReference>
<dbReference type="PANTHER" id="PTHR10039:SF15">
    <property type="entry name" value="NACHT DOMAIN-CONTAINING PROTEIN"/>
    <property type="match status" value="1"/>
</dbReference>
<dbReference type="eggNOG" id="KOG4177">
    <property type="taxonomic scope" value="Eukaryota"/>
</dbReference>
<proteinExistence type="predicted"/>
<feature type="domain" description="Nephrocystin 3-like N-terminal" evidence="2">
    <location>
        <begin position="33"/>
        <end position="166"/>
    </location>
</feature>
<organism evidence="3 4">
    <name type="scientific">Cladophialophora psammophila CBS 110553</name>
    <dbReference type="NCBI Taxonomy" id="1182543"/>
    <lineage>
        <taxon>Eukaryota</taxon>
        <taxon>Fungi</taxon>
        <taxon>Dikarya</taxon>
        <taxon>Ascomycota</taxon>
        <taxon>Pezizomycotina</taxon>
        <taxon>Eurotiomycetes</taxon>
        <taxon>Chaetothyriomycetidae</taxon>
        <taxon>Chaetothyriales</taxon>
        <taxon>Herpotrichiellaceae</taxon>
        <taxon>Cladophialophora</taxon>
    </lineage>
</organism>
<comment type="caution">
    <text evidence="3">The sequence shown here is derived from an EMBL/GenBank/DDBJ whole genome shotgun (WGS) entry which is preliminary data.</text>
</comment>
<keyword evidence="4" id="KW-1185">Reference proteome</keyword>